<gene>
    <name evidence="2" type="ORF">DJ019_13985</name>
</gene>
<dbReference type="PANTHER" id="PTHR41521:SF4">
    <property type="entry name" value="BLR0684 PROTEIN"/>
    <property type="match status" value="1"/>
</dbReference>
<evidence type="ECO:0000259" key="1">
    <source>
        <dbReference type="Pfam" id="PF07045"/>
    </source>
</evidence>
<dbReference type="InterPro" id="IPR010753">
    <property type="entry name" value="DUF1330"/>
</dbReference>
<dbReference type="RefSeq" id="WP_111276671.1">
    <property type="nucleotide sequence ID" value="NZ_QFYS01000006.1"/>
</dbReference>
<dbReference type="SUPFAM" id="SSF54909">
    <property type="entry name" value="Dimeric alpha+beta barrel"/>
    <property type="match status" value="1"/>
</dbReference>
<comment type="caution">
    <text evidence="2">The sequence shown here is derived from an EMBL/GenBank/DDBJ whole genome shotgun (WGS) entry which is preliminary data.</text>
</comment>
<organism evidence="2 3">
    <name type="scientific">Phenylobacterium kunshanense</name>
    <dbReference type="NCBI Taxonomy" id="1445034"/>
    <lineage>
        <taxon>Bacteria</taxon>
        <taxon>Pseudomonadati</taxon>
        <taxon>Pseudomonadota</taxon>
        <taxon>Alphaproteobacteria</taxon>
        <taxon>Caulobacterales</taxon>
        <taxon>Caulobacteraceae</taxon>
        <taxon>Phenylobacterium</taxon>
    </lineage>
</organism>
<evidence type="ECO:0000313" key="3">
    <source>
        <dbReference type="Proteomes" id="UP000249524"/>
    </source>
</evidence>
<evidence type="ECO:0000313" key="2">
    <source>
        <dbReference type="EMBL" id="RAK64284.1"/>
    </source>
</evidence>
<dbReference type="PANTHER" id="PTHR41521">
    <property type="match status" value="1"/>
</dbReference>
<proteinExistence type="predicted"/>
<dbReference type="Pfam" id="PF07045">
    <property type="entry name" value="DUF1330"/>
    <property type="match status" value="1"/>
</dbReference>
<keyword evidence="3" id="KW-1185">Reference proteome</keyword>
<reference evidence="2 3" key="1">
    <citation type="submission" date="2018-05" db="EMBL/GenBank/DDBJ databases">
        <authorList>
            <person name="Lanie J.A."/>
            <person name="Ng W.-L."/>
            <person name="Kazmierczak K.M."/>
            <person name="Andrzejewski T.M."/>
            <person name="Davidsen T.M."/>
            <person name="Wayne K.J."/>
            <person name="Tettelin H."/>
            <person name="Glass J.I."/>
            <person name="Rusch D."/>
            <person name="Podicherti R."/>
            <person name="Tsui H.-C.T."/>
            <person name="Winkler M.E."/>
        </authorList>
    </citation>
    <scope>NUCLEOTIDE SEQUENCE [LARGE SCALE GENOMIC DNA]</scope>
    <source>
        <strain evidence="2 3">BUT-10</strain>
    </source>
</reference>
<dbReference type="InterPro" id="IPR011008">
    <property type="entry name" value="Dimeric_a/b-barrel"/>
</dbReference>
<dbReference type="EMBL" id="QFYS01000006">
    <property type="protein sequence ID" value="RAK64284.1"/>
    <property type="molecule type" value="Genomic_DNA"/>
</dbReference>
<protein>
    <submittedName>
        <fullName evidence="2">DUF1330 domain-containing protein</fullName>
    </submittedName>
</protein>
<accession>A0A328BEK1</accession>
<sequence length="97" mass="10486">MPAYVVFIKNSTIDAEELKTYGQKAAGARGDHKMVPLAFYGAVETLEGDAAEGVVLIQFPDMAAAKAWYHSPAYQDALQHRLKGADYRVILTEGLGG</sequence>
<name>A0A328BEK1_9CAUL</name>
<feature type="domain" description="DUF1330" evidence="1">
    <location>
        <begin position="3"/>
        <end position="94"/>
    </location>
</feature>
<dbReference type="AlphaFoldDB" id="A0A328BEK1"/>
<dbReference type="Gene3D" id="3.30.70.100">
    <property type="match status" value="1"/>
</dbReference>
<dbReference type="Proteomes" id="UP000249524">
    <property type="component" value="Unassembled WGS sequence"/>
</dbReference>
<dbReference type="OrthoDB" id="9806380at2"/>